<dbReference type="InterPro" id="IPR000600">
    <property type="entry name" value="ROK"/>
</dbReference>
<dbReference type="PANTHER" id="PTHR18964">
    <property type="entry name" value="ROK (REPRESSOR, ORF, KINASE) FAMILY"/>
    <property type="match status" value="1"/>
</dbReference>
<dbReference type="Pfam" id="PF00480">
    <property type="entry name" value="ROK"/>
    <property type="match status" value="1"/>
</dbReference>
<comment type="caution">
    <text evidence="2">The sequence shown here is derived from an EMBL/GenBank/DDBJ whole genome shotgun (WGS) entry which is preliminary data.</text>
</comment>
<dbReference type="PRINTS" id="PR00475">
    <property type="entry name" value="HEXOKINASE"/>
</dbReference>
<reference evidence="2 3" key="1">
    <citation type="journal article" date="2017" name="Int. J. Syst. Evol. Microbiol.">
        <title>Pseudokineococcus basanitobsidens sp. nov., isolated from volcanic rock.</title>
        <authorList>
            <person name="Lee D.W."/>
            <person name="Park M.Y."/>
            <person name="Kim J.J."/>
            <person name="Kim B.S."/>
        </authorList>
    </citation>
    <scope>NUCLEOTIDE SEQUENCE [LARGE SCALE GENOMIC DNA]</scope>
    <source>
        <strain evidence="2 3">DSM 103726</strain>
    </source>
</reference>
<name>A0ABU8RLU9_9ACTN</name>
<dbReference type="Gene3D" id="3.30.420.40">
    <property type="match status" value="2"/>
</dbReference>
<organism evidence="2 3">
    <name type="scientific">Pseudokineococcus basanitobsidens</name>
    <dbReference type="NCBI Taxonomy" id="1926649"/>
    <lineage>
        <taxon>Bacteria</taxon>
        <taxon>Bacillati</taxon>
        <taxon>Actinomycetota</taxon>
        <taxon>Actinomycetes</taxon>
        <taxon>Kineosporiales</taxon>
        <taxon>Kineosporiaceae</taxon>
        <taxon>Pseudokineococcus</taxon>
    </lineage>
</organism>
<dbReference type="PANTHER" id="PTHR18964:SF169">
    <property type="entry name" value="N-ACETYLMANNOSAMINE KINASE"/>
    <property type="match status" value="1"/>
</dbReference>
<dbReference type="InterPro" id="IPR043129">
    <property type="entry name" value="ATPase_NBD"/>
</dbReference>
<keyword evidence="3" id="KW-1185">Reference proteome</keyword>
<sequence>MDTTAGLVLAVDVGGTKLETALVDAGGRLVTGSRHRRPTGPTRSPAEVTQALGDAVRSSLAAADRPVLAAGVGSAGPLDGAGGTVSPLNLPLLAGYPLREVVERASGLPAVVRLDGTCIALAEHWLGATRGARTSMGVVVSTGIGGGVVVDDRLVTGRSGNAGHIGQVHVAVEPGEEGHGTTLEAAASGPSTVRWARRRGWTGRSGEDLAAALRAGDPVADEATRRSARLVGQAVAGVATLLELESVAVGGGFVAVRHDYVDLVRASVREHAVHEYARRVEVGVSALRGEGPLLGAAALRHRADLLGAPPARPLPV</sequence>
<protein>
    <submittedName>
        <fullName evidence="2">ROK family protein</fullName>
    </submittedName>
</protein>
<comment type="similarity">
    <text evidence="1">Belongs to the ROK (NagC/XylR) family.</text>
</comment>
<dbReference type="EMBL" id="JBBIAA010000014">
    <property type="protein sequence ID" value="MEJ5945988.1"/>
    <property type="molecule type" value="Genomic_DNA"/>
</dbReference>
<dbReference type="SUPFAM" id="SSF53067">
    <property type="entry name" value="Actin-like ATPase domain"/>
    <property type="match status" value="1"/>
</dbReference>
<dbReference type="Proteomes" id="UP001387100">
    <property type="component" value="Unassembled WGS sequence"/>
</dbReference>
<gene>
    <name evidence="2" type="ORF">WDZ17_11870</name>
</gene>
<evidence type="ECO:0000313" key="3">
    <source>
        <dbReference type="Proteomes" id="UP001387100"/>
    </source>
</evidence>
<proteinExistence type="inferred from homology"/>
<evidence type="ECO:0000313" key="2">
    <source>
        <dbReference type="EMBL" id="MEJ5945988.1"/>
    </source>
</evidence>
<evidence type="ECO:0000256" key="1">
    <source>
        <dbReference type="ARBA" id="ARBA00006479"/>
    </source>
</evidence>
<accession>A0ABU8RLU9</accession>
<dbReference type="RefSeq" id="WP_339575373.1">
    <property type="nucleotide sequence ID" value="NZ_JBBIAA010000014.1"/>
</dbReference>